<dbReference type="RefSeq" id="WP_058272739.1">
    <property type="nucleotide sequence ID" value="NZ_CYPS01000023.1"/>
</dbReference>
<dbReference type="AlphaFoldDB" id="A0A0P1E3E1"/>
<gene>
    <name evidence="2" type="ORF">RUM4293_01562</name>
</gene>
<sequence length="64" mass="6981">MSRLTNIIMGLIGIGLMMTFILGLAHSISTGFAGFWGGLPFLCIAIFVIALALYNFWEDAVKKD</sequence>
<evidence type="ECO:0000313" key="3">
    <source>
        <dbReference type="Proteomes" id="UP000050786"/>
    </source>
</evidence>
<protein>
    <submittedName>
        <fullName evidence="2">Uncharacterized protein</fullName>
    </submittedName>
</protein>
<keyword evidence="1" id="KW-1133">Transmembrane helix</keyword>
<feature type="transmembrane region" description="Helical" evidence="1">
    <location>
        <begin position="7"/>
        <end position="28"/>
    </location>
</feature>
<keyword evidence="3" id="KW-1185">Reference proteome</keyword>
<keyword evidence="1" id="KW-0812">Transmembrane</keyword>
<organism evidence="2 3">
    <name type="scientific">Ruegeria atlantica</name>
    <dbReference type="NCBI Taxonomy" id="81569"/>
    <lineage>
        <taxon>Bacteria</taxon>
        <taxon>Pseudomonadati</taxon>
        <taxon>Pseudomonadota</taxon>
        <taxon>Alphaproteobacteria</taxon>
        <taxon>Rhodobacterales</taxon>
        <taxon>Roseobacteraceae</taxon>
        <taxon>Ruegeria</taxon>
    </lineage>
</organism>
<proteinExistence type="predicted"/>
<reference evidence="3" key="1">
    <citation type="submission" date="2015-09" db="EMBL/GenBank/DDBJ databases">
        <authorList>
            <person name="Rodrigo-Torres L."/>
            <person name="Arahal D.R."/>
        </authorList>
    </citation>
    <scope>NUCLEOTIDE SEQUENCE [LARGE SCALE GENOMIC DNA]</scope>
    <source>
        <strain evidence="3">CECT 4293</strain>
    </source>
</reference>
<accession>A0A0P1E3E1</accession>
<dbReference type="Proteomes" id="UP000050786">
    <property type="component" value="Unassembled WGS sequence"/>
</dbReference>
<feature type="transmembrane region" description="Helical" evidence="1">
    <location>
        <begin position="34"/>
        <end position="57"/>
    </location>
</feature>
<dbReference type="EMBL" id="CYPS01000023">
    <property type="protein sequence ID" value="CUH42674.1"/>
    <property type="molecule type" value="Genomic_DNA"/>
</dbReference>
<evidence type="ECO:0000313" key="2">
    <source>
        <dbReference type="EMBL" id="CUH42674.1"/>
    </source>
</evidence>
<keyword evidence="1" id="KW-0472">Membrane</keyword>
<evidence type="ECO:0000256" key="1">
    <source>
        <dbReference type="SAM" id="Phobius"/>
    </source>
</evidence>
<name>A0A0P1E3E1_9RHOB</name>